<dbReference type="SUPFAM" id="SSF53448">
    <property type="entry name" value="Nucleotide-diphospho-sugar transferases"/>
    <property type="match status" value="1"/>
</dbReference>
<comment type="caution">
    <text evidence="3">The sequence shown here is derived from an EMBL/GenBank/DDBJ whole genome shotgun (WGS) entry which is preliminary data.</text>
</comment>
<dbReference type="PANTHER" id="PTHR43685:SF2">
    <property type="entry name" value="GLYCOSYLTRANSFERASE 2-LIKE DOMAIN-CONTAINING PROTEIN"/>
    <property type="match status" value="1"/>
</dbReference>
<keyword evidence="1" id="KW-0472">Membrane</keyword>
<keyword evidence="1" id="KW-0812">Transmembrane</keyword>
<evidence type="ECO:0000313" key="4">
    <source>
        <dbReference type="Proteomes" id="UP001161160"/>
    </source>
</evidence>
<organism evidence="3 4">
    <name type="scientific">Polynucleobacter sphagniphilus</name>
    <dbReference type="NCBI Taxonomy" id="1743169"/>
    <lineage>
        <taxon>Bacteria</taxon>
        <taxon>Pseudomonadati</taxon>
        <taxon>Pseudomonadota</taxon>
        <taxon>Betaproteobacteria</taxon>
        <taxon>Burkholderiales</taxon>
        <taxon>Burkholderiaceae</taxon>
        <taxon>Polynucleobacter</taxon>
    </lineage>
</organism>
<dbReference type="AlphaFoldDB" id="A0AA43S6G6"/>
<dbReference type="Gene3D" id="3.90.550.10">
    <property type="entry name" value="Spore Coat Polysaccharide Biosynthesis Protein SpsA, Chain A"/>
    <property type="match status" value="1"/>
</dbReference>
<dbReference type="InterPro" id="IPR029044">
    <property type="entry name" value="Nucleotide-diphossugar_trans"/>
</dbReference>
<protein>
    <submittedName>
        <fullName evidence="3">Glycosyltransferase involved in cell wall biosynthesis</fullName>
    </submittedName>
</protein>
<feature type="domain" description="Glycosyltransferase 2-like" evidence="2">
    <location>
        <begin position="7"/>
        <end position="122"/>
    </location>
</feature>
<gene>
    <name evidence="3" type="ORF">M2127_002042</name>
</gene>
<evidence type="ECO:0000313" key="3">
    <source>
        <dbReference type="EMBL" id="MDH6504713.1"/>
    </source>
</evidence>
<keyword evidence="1" id="KW-1133">Transmembrane helix</keyword>
<dbReference type="InterPro" id="IPR050834">
    <property type="entry name" value="Glycosyltransf_2"/>
</dbReference>
<dbReference type="Proteomes" id="UP001161160">
    <property type="component" value="Unassembled WGS sequence"/>
</dbReference>
<evidence type="ECO:0000259" key="2">
    <source>
        <dbReference type="Pfam" id="PF00535"/>
    </source>
</evidence>
<feature type="transmembrane region" description="Helical" evidence="1">
    <location>
        <begin position="268"/>
        <end position="290"/>
    </location>
</feature>
<accession>A0AA43S6G6</accession>
<name>A0AA43S6G6_9BURK</name>
<sequence>MSIPLVSVVLPTLNRAPFVSETIRQLIAITSIPFEIIVVDQSDQPLNIHILEQSSFLVDFKYMFQQKKSLTLARNNSLSLCNAEIVLFLDDDIELLSDIVLEHFNAHQNSSCHIVTGRITQRLGWNKPHLIYSNNPFLQYLYIDMDSKCDHINVYAIQGGNFSVKSIVFLSIKFDTNFVGVAYREETDFIFRCLEANFLANYSAKCHIHHIAAPTGGVRKKSIFDSSQIFCLAYFSIKHFSKLKIYFLLDFKSALFSIFLNRKYIQSLYFYPLFLICGFYRFFLAIYLGIKNAQ</sequence>
<dbReference type="EMBL" id="JARXYA010000012">
    <property type="protein sequence ID" value="MDH6504713.1"/>
    <property type="molecule type" value="Genomic_DNA"/>
</dbReference>
<dbReference type="PANTHER" id="PTHR43685">
    <property type="entry name" value="GLYCOSYLTRANSFERASE"/>
    <property type="match status" value="1"/>
</dbReference>
<keyword evidence="4" id="KW-1185">Reference proteome</keyword>
<dbReference type="CDD" id="cd00761">
    <property type="entry name" value="Glyco_tranf_GTA_type"/>
    <property type="match status" value="1"/>
</dbReference>
<proteinExistence type="predicted"/>
<reference evidence="3" key="1">
    <citation type="submission" date="2023-04" db="EMBL/GenBank/DDBJ databases">
        <title>Genome Encyclopedia of Bacteria and Archaea VI: Functional Genomics of Type Strains.</title>
        <authorList>
            <person name="Whitman W."/>
        </authorList>
    </citation>
    <scope>NUCLEOTIDE SEQUENCE</scope>
    <source>
        <strain evidence="3">Enz.4-51</strain>
    </source>
</reference>
<dbReference type="Pfam" id="PF00535">
    <property type="entry name" value="Glycos_transf_2"/>
    <property type="match status" value="1"/>
</dbReference>
<dbReference type="RefSeq" id="WP_280756965.1">
    <property type="nucleotide sequence ID" value="NZ_JARXXW010000014.1"/>
</dbReference>
<evidence type="ECO:0000256" key="1">
    <source>
        <dbReference type="SAM" id="Phobius"/>
    </source>
</evidence>
<dbReference type="InterPro" id="IPR001173">
    <property type="entry name" value="Glyco_trans_2-like"/>
</dbReference>